<evidence type="ECO:0000256" key="6">
    <source>
        <dbReference type="ARBA" id="ARBA00023136"/>
    </source>
</evidence>
<keyword evidence="6 7" id="KW-0472">Membrane</keyword>
<protein>
    <recommendedName>
        <fullName evidence="7">UPF0056 membrane protein</fullName>
    </recommendedName>
</protein>
<sequence length="206" mass="21585">MNEFLQAFVSLLAITNPIIAAPIFLGIVAGMPVAARRRSAGQAAMAVLAILAGAAIGGRYILELFGISLDAFRTAGGLVIILVGLDMLRGSPSGIQQDHASPEDAQDRIVVPFAMPLVAGPGAITTAITLSVAYPSRLYLPVIALFASVATAAVLWATLRLALVRQRLATPRVERIFTRFMGLILVAIGFQIGMLGIRDFFGLGGA</sequence>
<comment type="similarity">
    <text evidence="2 7">Belongs to the UPF0056 (MarC) family.</text>
</comment>
<keyword evidence="5 7" id="KW-1133">Transmembrane helix</keyword>
<comment type="subcellular location">
    <subcellularLocation>
        <location evidence="1 7">Cell membrane</location>
        <topology evidence="1 7">Multi-pass membrane protein</topology>
    </subcellularLocation>
</comment>
<feature type="transmembrane region" description="Helical" evidence="7">
    <location>
        <begin position="109"/>
        <end position="132"/>
    </location>
</feature>
<dbReference type="Proteomes" id="UP000186819">
    <property type="component" value="Unassembled WGS sequence"/>
</dbReference>
<dbReference type="OrthoDB" id="21094at2"/>
<feature type="transmembrane region" description="Helical" evidence="7">
    <location>
        <begin position="43"/>
        <end position="61"/>
    </location>
</feature>
<dbReference type="PANTHER" id="PTHR33508">
    <property type="entry name" value="UPF0056 MEMBRANE PROTEIN YHCE"/>
    <property type="match status" value="1"/>
</dbReference>
<evidence type="ECO:0000256" key="3">
    <source>
        <dbReference type="ARBA" id="ARBA00022475"/>
    </source>
</evidence>
<dbReference type="GO" id="GO:0005886">
    <property type="term" value="C:plasma membrane"/>
    <property type="evidence" value="ECO:0007669"/>
    <property type="project" value="UniProtKB-SubCell"/>
</dbReference>
<dbReference type="InterPro" id="IPR002771">
    <property type="entry name" value="Multi_antbiot-R_MarC"/>
</dbReference>
<gene>
    <name evidence="8" type="ORF">SAMN05421829_10699</name>
</gene>
<evidence type="ECO:0000256" key="7">
    <source>
        <dbReference type="RuleBase" id="RU362048"/>
    </source>
</evidence>
<accession>A0A1N6UZQ9</accession>
<dbReference type="Pfam" id="PF01914">
    <property type="entry name" value="MarC"/>
    <property type="match status" value="1"/>
</dbReference>
<dbReference type="STRING" id="34027.SAMN05421829_10699"/>
<feature type="transmembrane region" description="Helical" evidence="7">
    <location>
        <begin position="6"/>
        <end position="31"/>
    </location>
</feature>
<dbReference type="RefSeq" id="WP_076602109.1">
    <property type="nucleotide sequence ID" value="NZ_FTMD01000006.1"/>
</dbReference>
<evidence type="ECO:0000256" key="5">
    <source>
        <dbReference type="ARBA" id="ARBA00022989"/>
    </source>
</evidence>
<dbReference type="EMBL" id="FTMD01000006">
    <property type="protein sequence ID" value="SIQ71074.1"/>
    <property type="molecule type" value="Genomic_DNA"/>
</dbReference>
<organism evidence="8 9">
    <name type="scientific">Aromatoleum tolulyticum</name>
    <dbReference type="NCBI Taxonomy" id="34027"/>
    <lineage>
        <taxon>Bacteria</taxon>
        <taxon>Pseudomonadati</taxon>
        <taxon>Pseudomonadota</taxon>
        <taxon>Betaproteobacteria</taxon>
        <taxon>Rhodocyclales</taxon>
        <taxon>Rhodocyclaceae</taxon>
        <taxon>Aromatoleum</taxon>
    </lineage>
</organism>
<dbReference type="AlphaFoldDB" id="A0A1N6UZQ9"/>
<evidence type="ECO:0000313" key="9">
    <source>
        <dbReference type="Proteomes" id="UP000186819"/>
    </source>
</evidence>
<name>A0A1N6UZQ9_9RHOO</name>
<reference evidence="9" key="1">
    <citation type="submission" date="2017-01" db="EMBL/GenBank/DDBJ databases">
        <authorList>
            <person name="Varghese N."/>
            <person name="Submissions S."/>
        </authorList>
    </citation>
    <scope>NUCLEOTIDE SEQUENCE [LARGE SCALE GENOMIC DNA]</scope>
    <source>
        <strain evidence="9">ATCC 51758</strain>
    </source>
</reference>
<evidence type="ECO:0000256" key="2">
    <source>
        <dbReference type="ARBA" id="ARBA00009784"/>
    </source>
</evidence>
<evidence type="ECO:0000313" key="8">
    <source>
        <dbReference type="EMBL" id="SIQ71074.1"/>
    </source>
</evidence>
<keyword evidence="4 7" id="KW-0812">Transmembrane</keyword>
<dbReference type="NCBIfam" id="TIGR00427">
    <property type="entry name" value="NAAT family transporter"/>
    <property type="match status" value="1"/>
</dbReference>
<feature type="transmembrane region" description="Helical" evidence="7">
    <location>
        <begin position="138"/>
        <end position="164"/>
    </location>
</feature>
<evidence type="ECO:0000256" key="1">
    <source>
        <dbReference type="ARBA" id="ARBA00004651"/>
    </source>
</evidence>
<keyword evidence="9" id="KW-1185">Reference proteome</keyword>
<feature type="transmembrane region" description="Helical" evidence="7">
    <location>
        <begin position="176"/>
        <end position="197"/>
    </location>
</feature>
<evidence type="ECO:0000256" key="4">
    <source>
        <dbReference type="ARBA" id="ARBA00022692"/>
    </source>
</evidence>
<proteinExistence type="inferred from homology"/>
<keyword evidence="3" id="KW-1003">Cell membrane</keyword>
<comment type="caution">
    <text evidence="7">Lacks conserved residue(s) required for the propagation of feature annotation.</text>
</comment>
<dbReference type="PANTHER" id="PTHR33508:SF1">
    <property type="entry name" value="UPF0056 MEMBRANE PROTEIN YHCE"/>
    <property type="match status" value="1"/>
</dbReference>